<organism evidence="8 9">
    <name type="scientific">Lasiosphaeria ovina</name>
    <dbReference type="NCBI Taxonomy" id="92902"/>
    <lineage>
        <taxon>Eukaryota</taxon>
        <taxon>Fungi</taxon>
        <taxon>Dikarya</taxon>
        <taxon>Ascomycota</taxon>
        <taxon>Pezizomycotina</taxon>
        <taxon>Sordariomycetes</taxon>
        <taxon>Sordariomycetidae</taxon>
        <taxon>Sordariales</taxon>
        <taxon>Lasiosphaeriaceae</taxon>
        <taxon>Lasiosphaeria</taxon>
    </lineage>
</organism>
<dbReference type="Proteomes" id="UP001287356">
    <property type="component" value="Unassembled WGS sequence"/>
</dbReference>
<evidence type="ECO:0000313" key="8">
    <source>
        <dbReference type="EMBL" id="KAK3358388.1"/>
    </source>
</evidence>
<feature type="transmembrane region" description="Helical" evidence="6">
    <location>
        <begin position="194"/>
        <end position="213"/>
    </location>
</feature>
<keyword evidence="3 6" id="KW-1133">Transmembrane helix</keyword>
<keyword evidence="2 6" id="KW-0812">Transmembrane</keyword>
<dbReference type="InterPro" id="IPR052337">
    <property type="entry name" value="SAT4-like"/>
</dbReference>
<reference evidence="8" key="1">
    <citation type="journal article" date="2023" name="Mol. Phylogenet. Evol.">
        <title>Genome-scale phylogeny and comparative genomics of the fungal order Sordariales.</title>
        <authorList>
            <person name="Hensen N."/>
            <person name="Bonometti L."/>
            <person name="Westerberg I."/>
            <person name="Brannstrom I.O."/>
            <person name="Guillou S."/>
            <person name="Cros-Aarteil S."/>
            <person name="Calhoun S."/>
            <person name="Haridas S."/>
            <person name="Kuo A."/>
            <person name="Mondo S."/>
            <person name="Pangilinan J."/>
            <person name="Riley R."/>
            <person name="LaButti K."/>
            <person name="Andreopoulos B."/>
            <person name="Lipzen A."/>
            <person name="Chen C."/>
            <person name="Yan M."/>
            <person name="Daum C."/>
            <person name="Ng V."/>
            <person name="Clum A."/>
            <person name="Steindorff A."/>
            <person name="Ohm R.A."/>
            <person name="Martin F."/>
            <person name="Silar P."/>
            <person name="Natvig D.O."/>
            <person name="Lalanne C."/>
            <person name="Gautier V."/>
            <person name="Ament-Velasquez S.L."/>
            <person name="Kruys A."/>
            <person name="Hutchinson M.I."/>
            <person name="Powell A.J."/>
            <person name="Barry K."/>
            <person name="Miller A.N."/>
            <person name="Grigoriev I.V."/>
            <person name="Debuchy R."/>
            <person name="Gladieux P."/>
            <person name="Hiltunen Thoren M."/>
            <person name="Johannesson H."/>
        </authorList>
    </citation>
    <scope>NUCLEOTIDE SEQUENCE</scope>
    <source>
        <strain evidence="8">CBS 958.72</strain>
    </source>
</reference>
<reference evidence="8" key="2">
    <citation type="submission" date="2023-06" db="EMBL/GenBank/DDBJ databases">
        <authorList>
            <consortium name="Lawrence Berkeley National Laboratory"/>
            <person name="Haridas S."/>
            <person name="Hensen N."/>
            <person name="Bonometti L."/>
            <person name="Westerberg I."/>
            <person name="Brannstrom I.O."/>
            <person name="Guillou S."/>
            <person name="Cros-Aarteil S."/>
            <person name="Calhoun S."/>
            <person name="Kuo A."/>
            <person name="Mondo S."/>
            <person name="Pangilinan J."/>
            <person name="Riley R."/>
            <person name="Labutti K."/>
            <person name="Andreopoulos B."/>
            <person name="Lipzen A."/>
            <person name="Chen C."/>
            <person name="Yanf M."/>
            <person name="Daum C."/>
            <person name="Ng V."/>
            <person name="Clum A."/>
            <person name="Steindorff A."/>
            <person name="Ohm R."/>
            <person name="Martin F."/>
            <person name="Silar P."/>
            <person name="Natvig D."/>
            <person name="Lalanne C."/>
            <person name="Gautier V."/>
            <person name="Ament-Velasquez S.L."/>
            <person name="Kruys A."/>
            <person name="Hutchinson M.I."/>
            <person name="Powell A.J."/>
            <person name="Barry K."/>
            <person name="Miller A.N."/>
            <person name="Grigoriev I.V."/>
            <person name="Debuchy R."/>
            <person name="Gladieux P."/>
            <person name="Thoren M.H."/>
            <person name="Johannesson H."/>
        </authorList>
    </citation>
    <scope>NUCLEOTIDE SEQUENCE</scope>
    <source>
        <strain evidence="8">CBS 958.72</strain>
    </source>
</reference>
<feature type="transmembrane region" description="Helical" evidence="6">
    <location>
        <begin position="67"/>
        <end position="88"/>
    </location>
</feature>
<sequence>MAATAAFAMRSTNHASARRADDDGLPHNDLGPELNAIFWLLTSLSLVFMGLRIYCKLSRGRRLWWDDYVLIASWVFVSASTTSVCVALDYGKHGYDMRPENLPKMPFVAVFAGFFSVLAATLSKTSFALTLLRLSERWMKVAIWFIIVTLNAIMGTAMLFMWIKCKPVARIWDQSVDGTCIPEKKIIYLFQWSAGYSGAMDVVLALFPTVILWKWTMSKREKFGVIIAMSMGIVAGIASFVKCAMLPNLAGDPTDTVAVTIWGGAEGAITIMAASLPVLRALIRGNSGAGSATPARLYVNDERRLTAGRSSETLEMPQLSPFPNTMELRSISPLTFMKA</sequence>
<dbReference type="PANTHER" id="PTHR33048">
    <property type="entry name" value="PTH11-LIKE INTEGRAL MEMBRANE PROTEIN (AFU_ORTHOLOGUE AFUA_5G11245)"/>
    <property type="match status" value="1"/>
</dbReference>
<dbReference type="AlphaFoldDB" id="A0AAE0JS20"/>
<dbReference type="Pfam" id="PF20684">
    <property type="entry name" value="Fung_rhodopsin"/>
    <property type="match status" value="1"/>
</dbReference>
<accession>A0AAE0JS20</accession>
<keyword evidence="9" id="KW-1185">Reference proteome</keyword>
<keyword evidence="4 6" id="KW-0472">Membrane</keyword>
<protein>
    <submittedName>
        <fullName evidence="8">Integral membrane protein</fullName>
    </submittedName>
</protein>
<feature type="transmembrane region" description="Helical" evidence="6">
    <location>
        <begin position="36"/>
        <end position="55"/>
    </location>
</feature>
<evidence type="ECO:0000256" key="4">
    <source>
        <dbReference type="ARBA" id="ARBA00023136"/>
    </source>
</evidence>
<evidence type="ECO:0000256" key="1">
    <source>
        <dbReference type="ARBA" id="ARBA00004141"/>
    </source>
</evidence>
<evidence type="ECO:0000256" key="3">
    <source>
        <dbReference type="ARBA" id="ARBA00022989"/>
    </source>
</evidence>
<gene>
    <name evidence="8" type="ORF">B0T24DRAFT_671888</name>
</gene>
<evidence type="ECO:0000256" key="6">
    <source>
        <dbReference type="SAM" id="Phobius"/>
    </source>
</evidence>
<dbReference type="PANTHER" id="PTHR33048:SF42">
    <property type="entry name" value="INTEGRAL MEMBRANE PROTEIN"/>
    <property type="match status" value="1"/>
</dbReference>
<dbReference type="EMBL" id="JAULSN010000016">
    <property type="protein sequence ID" value="KAK3358388.1"/>
    <property type="molecule type" value="Genomic_DNA"/>
</dbReference>
<dbReference type="GO" id="GO:0016020">
    <property type="term" value="C:membrane"/>
    <property type="evidence" value="ECO:0007669"/>
    <property type="project" value="UniProtKB-SubCell"/>
</dbReference>
<feature type="transmembrane region" description="Helical" evidence="6">
    <location>
        <begin position="141"/>
        <end position="163"/>
    </location>
</feature>
<evidence type="ECO:0000256" key="2">
    <source>
        <dbReference type="ARBA" id="ARBA00022692"/>
    </source>
</evidence>
<feature type="transmembrane region" description="Helical" evidence="6">
    <location>
        <begin position="259"/>
        <end position="279"/>
    </location>
</feature>
<comment type="similarity">
    <text evidence="5">Belongs to the SAT4 family.</text>
</comment>
<evidence type="ECO:0000256" key="5">
    <source>
        <dbReference type="ARBA" id="ARBA00038359"/>
    </source>
</evidence>
<comment type="subcellular location">
    <subcellularLocation>
        <location evidence="1">Membrane</location>
        <topology evidence="1">Multi-pass membrane protein</topology>
    </subcellularLocation>
</comment>
<feature type="transmembrane region" description="Helical" evidence="6">
    <location>
        <begin position="225"/>
        <end position="247"/>
    </location>
</feature>
<dbReference type="InterPro" id="IPR049326">
    <property type="entry name" value="Rhodopsin_dom_fungi"/>
</dbReference>
<proteinExistence type="inferred from homology"/>
<evidence type="ECO:0000313" key="9">
    <source>
        <dbReference type="Proteomes" id="UP001287356"/>
    </source>
</evidence>
<comment type="caution">
    <text evidence="8">The sequence shown here is derived from an EMBL/GenBank/DDBJ whole genome shotgun (WGS) entry which is preliminary data.</text>
</comment>
<name>A0AAE0JS20_9PEZI</name>
<feature type="domain" description="Rhodopsin" evidence="7">
    <location>
        <begin position="51"/>
        <end position="284"/>
    </location>
</feature>
<evidence type="ECO:0000259" key="7">
    <source>
        <dbReference type="Pfam" id="PF20684"/>
    </source>
</evidence>
<feature type="transmembrane region" description="Helical" evidence="6">
    <location>
        <begin position="108"/>
        <end position="129"/>
    </location>
</feature>